<dbReference type="InterPro" id="IPR028994">
    <property type="entry name" value="Integrin_alpha_N"/>
</dbReference>
<dbReference type="SUPFAM" id="SSF69318">
    <property type="entry name" value="Integrin alpha N-terminal domain"/>
    <property type="match status" value="3"/>
</dbReference>
<dbReference type="Pfam" id="PF07593">
    <property type="entry name" value="UnbV_ASPIC"/>
    <property type="match status" value="1"/>
</dbReference>
<evidence type="ECO:0000259" key="2">
    <source>
        <dbReference type="Pfam" id="PF07593"/>
    </source>
</evidence>
<accession>A0A7W5ZG80</accession>
<dbReference type="Pfam" id="PF13517">
    <property type="entry name" value="FG-GAP_3"/>
    <property type="match status" value="4"/>
</dbReference>
<dbReference type="AlphaFoldDB" id="A0A7W5ZG80"/>
<reference evidence="3 4" key="1">
    <citation type="submission" date="2020-08" db="EMBL/GenBank/DDBJ databases">
        <title>Genomic Encyclopedia of Type Strains, Phase IV (KMG-IV): sequencing the most valuable type-strain genomes for metagenomic binning, comparative biology and taxonomic classification.</title>
        <authorList>
            <person name="Goeker M."/>
        </authorList>
    </citation>
    <scope>NUCLEOTIDE SEQUENCE [LARGE SCALE GENOMIC DNA]</scope>
    <source>
        <strain evidence="3 4">DSM 17976</strain>
    </source>
</reference>
<dbReference type="Proteomes" id="UP000541352">
    <property type="component" value="Unassembled WGS sequence"/>
</dbReference>
<evidence type="ECO:0000313" key="4">
    <source>
        <dbReference type="Proteomes" id="UP000541352"/>
    </source>
</evidence>
<gene>
    <name evidence="3" type="ORF">FHS57_000241</name>
</gene>
<evidence type="ECO:0000256" key="1">
    <source>
        <dbReference type="ARBA" id="ARBA00022729"/>
    </source>
</evidence>
<dbReference type="PROSITE" id="PS51257">
    <property type="entry name" value="PROKAR_LIPOPROTEIN"/>
    <property type="match status" value="1"/>
</dbReference>
<keyword evidence="1" id="KW-0732">Signal</keyword>
<dbReference type="Gene3D" id="2.130.10.130">
    <property type="entry name" value="Integrin alpha, N-terminal"/>
    <property type="match status" value="4"/>
</dbReference>
<dbReference type="RefSeq" id="WP_183971032.1">
    <property type="nucleotide sequence ID" value="NZ_JACIBY010000001.1"/>
</dbReference>
<comment type="caution">
    <text evidence="3">The sequence shown here is derived from an EMBL/GenBank/DDBJ whole genome shotgun (WGS) entry which is preliminary data.</text>
</comment>
<evidence type="ECO:0000313" key="3">
    <source>
        <dbReference type="EMBL" id="MBB3836259.1"/>
    </source>
</evidence>
<dbReference type="PANTHER" id="PTHR16026:SF0">
    <property type="entry name" value="CARTILAGE ACIDIC PROTEIN 1"/>
    <property type="match status" value="1"/>
</dbReference>
<keyword evidence="4" id="KW-1185">Reference proteome</keyword>
<dbReference type="InterPro" id="IPR027039">
    <property type="entry name" value="Crtac1"/>
</dbReference>
<dbReference type="PANTHER" id="PTHR16026">
    <property type="entry name" value="CARTILAGE ACIDIC PROTEIN 1"/>
    <property type="match status" value="1"/>
</dbReference>
<dbReference type="EMBL" id="JACIBY010000001">
    <property type="protein sequence ID" value="MBB3836259.1"/>
    <property type="molecule type" value="Genomic_DNA"/>
</dbReference>
<proteinExistence type="predicted"/>
<dbReference type="InterPro" id="IPR011519">
    <property type="entry name" value="UnbV_ASPIC"/>
</dbReference>
<dbReference type="InterPro" id="IPR013517">
    <property type="entry name" value="FG-GAP"/>
</dbReference>
<sequence>MFLRSLIPVCWILFIIGCQSSETTRSSPSSLFSLLSPQESGLYFINEVNENEKINILTYEYLYNGGGVAIGDINNDGLPDVFLTGNLFGGRLFLNKGNMKFEQISEKANVFYGGFTTGVTMVDINQDGWLDIYLCRSLDLNPENRANLLLINNHDNTFTERAKEYGLADTGYSNHANFFDYDRDGDLDLFLLNHRVDFESALTLYTTTNASGKKTLVTPQSNPATHSKLYRNNGNGSFTDVSEKAGIAKSTFGLSCSVADMNRDGWPDIYVANDYGDKDFFYINNQKGGFSDELNRMFRHISKNAMGNDIADFNNDGLLDLINLDMVAEDNYRQKQLKGNSPYDKYFLAVGLGLHHQVVRNTLQLNNGLNAEGLPVFSEIAQLAGVSHTDWSWSPLFADFDNDGWKDLFVTNGYARDVTDLDYFRYRSVEALQKAGNAKNINPLELLKSMTSTPLTNYVFRNTHDLRFENKSAEWGINLPSFSNGAAYADLDADGDLDLVVNNYNSEAFLYQNNSRSHNANHYLQVKLKGTPLNPTGIGAQVTLVTDAGQQTQVVASTRGFLSSTSTPLHFGLGTTTMIKELKVTWPDGTMQSISKPPADQLVVLAQKDAQPAAPRSSFPKFIFRKASLTQLDTYTQFENNYIDFKDEPLLEHLYSNKGPYTAQADVNQDGLEDLFIGGAAGQSGTLFLQQKKGGFKKSVQPAFEKDAAYEDAGALFFDADGDKDLDLWVNSGGYQHEHSSPLYRHRLYLNDGKGQFVLVPQPFASNATCVKAQDLDLDGDQDLFIGGGVTPHSYPLCEKSLLLLNDQGRFRDASHLLPNGGKLGIVNDALWSDLDNDRFPDLVVVGEWMPITMLKNSSRQFLDITSKAQLTQSNGWWNCIEGADFDQDGDVDFVVGNRGENSFFKATPAQPARLYAGDYDQNGRLDAIPCYYFKDGRAYPKHSLDELANQLPLIKKKMTRYATYSNASIEQVIGTKEANAAELRLTHTFSSSYLQNNGNLTFRLTPLPVEAQFSTVQSLLVGDFNADKRADVLLCGNEYGSDIDSGRQDASSGILLLGNGKGHFTPVPAYRSGLYLEGDYRRVIRLKVVENQFFYFFLKNNGRGEIMQ</sequence>
<feature type="domain" description="ASPIC/UnbV" evidence="2">
    <location>
        <begin position="537"/>
        <end position="603"/>
    </location>
</feature>
<organism evidence="3 4">
    <name type="scientific">Runella defluvii</name>
    <dbReference type="NCBI Taxonomy" id="370973"/>
    <lineage>
        <taxon>Bacteria</taxon>
        <taxon>Pseudomonadati</taxon>
        <taxon>Bacteroidota</taxon>
        <taxon>Cytophagia</taxon>
        <taxon>Cytophagales</taxon>
        <taxon>Spirosomataceae</taxon>
        <taxon>Runella</taxon>
    </lineage>
</organism>
<name>A0A7W5ZG80_9BACT</name>
<protein>
    <recommendedName>
        <fullName evidence="2">ASPIC/UnbV domain-containing protein</fullName>
    </recommendedName>
</protein>